<reference evidence="1" key="1">
    <citation type="submission" date="2021-06" db="EMBL/GenBank/DDBJ databases">
        <authorList>
            <person name="Kallberg Y."/>
            <person name="Tangrot J."/>
            <person name="Rosling A."/>
        </authorList>
    </citation>
    <scope>NUCLEOTIDE SEQUENCE</scope>
    <source>
        <strain evidence="1">28 12/20/2015</strain>
    </source>
</reference>
<evidence type="ECO:0000313" key="1">
    <source>
        <dbReference type="EMBL" id="CAG8600061.1"/>
    </source>
</evidence>
<sequence length="132" mass="15383">MEQYQDTESDTLLENKKIEEIVAKLLDESSYAPETTQAITTYLQVIDEPTVTEDILDDDRIVAIIQAEENKELIRQEFEDDDDEVPDPSVTATEVYNAIKTVICYKKQKNSELNLFFEELSFLKQLLKEYKH</sequence>
<gene>
    <name evidence="1" type="ORF">SPELUC_LOCUS7079</name>
</gene>
<protein>
    <submittedName>
        <fullName evidence="1">5802_t:CDS:1</fullName>
    </submittedName>
</protein>
<comment type="caution">
    <text evidence="1">The sequence shown here is derived from an EMBL/GenBank/DDBJ whole genome shotgun (WGS) entry which is preliminary data.</text>
</comment>
<dbReference type="EMBL" id="CAJVPW010009027">
    <property type="protein sequence ID" value="CAG8600061.1"/>
    <property type="molecule type" value="Genomic_DNA"/>
</dbReference>
<keyword evidence="2" id="KW-1185">Reference proteome</keyword>
<name>A0ACA9MUS2_9GLOM</name>
<organism evidence="1 2">
    <name type="scientific">Cetraspora pellucida</name>
    <dbReference type="NCBI Taxonomy" id="1433469"/>
    <lineage>
        <taxon>Eukaryota</taxon>
        <taxon>Fungi</taxon>
        <taxon>Fungi incertae sedis</taxon>
        <taxon>Mucoromycota</taxon>
        <taxon>Glomeromycotina</taxon>
        <taxon>Glomeromycetes</taxon>
        <taxon>Diversisporales</taxon>
        <taxon>Gigasporaceae</taxon>
        <taxon>Cetraspora</taxon>
    </lineage>
</organism>
<accession>A0ACA9MUS2</accession>
<evidence type="ECO:0000313" key="2">
    <source>
        <dbReference type="Proteomes" id="UP000789366"/>
    </source>
</evidence>
<feature type="non-terminal residue" evidence="1">
    <location>
        <position position="132"/>
    </location>
</feature>
<dbReference type="Proteomes" id="UP000789366">
    <property type="component" value="Unassembled WGS sequence"/>
</dbReference>
<proteinExistence type="predicted"/>